<accession>A0ABU9W7Z3</accession>
<gene>
    <name evidence="13" type="ORF">WJX64_16350</name>
</gene>
<dbReference type="EMBL" id="JBCLVG010000003">
    <property type="protein sequence ID" value="MEN1948129.1"/>
    <property type="molecule type" value="Genomic_DNA"/>
</dbReference>
<evidence type="ECO:0000256" key="2">
    <source>
        <dbReference type="ARBA" id="ARBA00014783"/>
    </source>
</evidence>
<proteinExistence type="predicted"/>
<dbReference type="Pfam" id="PF00359">
    <property type="entry name" value="PTS_EIIA_2"/>
    <property type="match status" value="1"/>
</dbReference>
<evidence type="ECO:0000259" key="12">
    <source>
        <dbReference type="PROSITE" id="PS51094"/>
    </source>
</evidence>
<name>A0ABU9W7Z3_9MICO</name>
<dbReference type="PROSITE" id="PS51094">
    <property type="entry name" value="PTS_EIIA_TYPE_2"/>
    <property type="match status" value="1"/>
</dbReference>
<dbReference type="PANTHER" id="PTHR30181">
    <property type="entry name" value="MANNITOL PERMEASE IIC COMPONENT"/>
    <property type="match status" value="1"/>
</dbReference>
<dbReference type="InterPro" id="IPR016152">
    <property type="entry name" value="PTrfase/Anion_transptr"/>
</dbReference>
<keyword evidence="5 13" id="KW-0762">Sugar transport</keyword>
<evidence type="ECO:0000313" key="13">
    <source>
        <dbReference type="EMBL" id="MEN1948129.1"/>
    </source>
</evidence>
<evidence type="ECO:0000256" key="10">
    <source>
        <dbReference type="ARBA" id="ARBA00030956"/>
    </source>
</evidence>
<protein>
    <recommendedName>
        <fullName evidence="2">Mannitol-specific phosphotransferase enzyme IIA component</fullName>
    </recommendedName>
    <alternativeName>
        <fullName evidence="10">EIIA</fullName>
    </alternativeName>
    <alternativeName>
        <fullName evidence="11">EIII</fullName>
    </alternativeName>
    <alternativeName>
        <fullName evidence="9">PTS system mannitol-specific EIIA component</fullName>
    </alternativeName>
</protein>
<comment type="function">
    <text evidence="1">The phosphoenolpyruvate-dependent sugar phosphotransferase system (sugar PTS), a major carbohydrate active transport system, catalyzes the phosphorylation of incoming sugar substrates concomitantly with their translocation across the cell membrane. The enzyme II CmtAB PTS system is involved in D-mannitol transport.</text>
</comment>
<dbReference type="SUPFAM" id="SSF55804">
    <property type="entry name" value="Phoshotransferase/anion transport protein"/>
    <property type="match status" value="1"/>
</dbReference>
<dbReference type="CDD" id="cd00211">
    <property type="entry name" value="PTS_IIA_fru"/>
    <property type="match status" value="1"/>
</dbReference>
<sequence>MTEQILSSGAVRIADAAVGRDEAIRAAGAILVEVGAVDAAYVDAMLEREGSVSTYMGNFLAIPHGTNEAKDTILRSSLSFTRYDEPIDWNGDEVRFVVGIAGIDNEHLEILSKIAIIFSDEDEVEKLLALDSAAELYAALSEVNES</sequence>
<keyword evidence="4" id="KW-0597">Phosphoprotein</keyword>
<dbReference type="Gene3D" id="3.40.930.10">
    <property type="entry name" value="Mannitol-specific EII, Chain A"/>
    <property type="match status" value="1"/>
</dbReference>
<evidence type="ECO:0000256" key="3">
    <source>
        <dbReference type="ARBA" id="ARBA00022448"/>
    </source>
</evidence>
<reference evidence="13 14" key="1">
    <citation type="submission" date="2024-03" db="EMBL/GenBank/DDBJ databases">
        <title>YIM 134122 draft genome.</title>
        <authorList>
            <person name="Zuo S."/>
            <person name="Xiong L."/>
        </authorList>
    </citation>
    <scope>NUCLEOTIDE SEQUENCE [LARGE SCALE GENOMIC DNA]</scope>
    <source>
        <strain evidence="13 14">YIM 134122</strain>
    </source>
</reference>
<evidence type="ECO:0000256" key="1">
    <source>
        <dbReference type="ARBA" id="ARBA00002434"/>
    </source>
</evidence>
<keyword evidence="6" id="KW-0808">Transferase</keyword>
<evidence type="ECO:0000313" key="14">
    <source>
        <dbReference type="Proteomes" id="UP001425155"/>
    </source>
</evidence>
<evidence type="ECO:0000256" key="9">
    <source>
        <dbReference type="ARBA" id="ARBA00029908"/>
    </source>
</evidence>
<evidence type="ECO:0000256" key="11">
    <source>
        <dbReference type="ARBA" id="ARBA00030962"/>
    </source>
</evidence>
<dbReference type="RefSeq" id="WP_342116127.1">
    <property type="nucleotide sequence ID" value="NZ_JBCAUN010000003.1"/>
</dbReference>
<feature type="domain" description="PTS EIIA type-2" evidence="12">
    <location>
        <begin position="4"/>
        <end position="143"/>
    </location>
</feature>
<evidence type="ECO:0000256" key="5">
    <source>
        <dbReference type="ARBA" id="ARBA00022597"/>
    </source>
</evidence>
<keyword evidence="7" id="KW-0598">Phosphotransferase system</keyword>
<evidence type="ECO:0000256" key="8">
    <source>
        <dbReference type="ARBA" id="ARBA00022777"/>
    </source>
</evidence>
<keyword evidence="8" id="KW-0418">Kinase</keyword>
<comment type="caution">
    <text evidence="13">The sequence shown here is derived from an EMBL/GenBank/DDBJ whole genome shotgun (WGS) entry which is preliminary data.</text>
</comment>
<evidence type="ECO:0000256" key="6">
    <source>
        <dbReference type="ARBA" id="ARBA00022679"/>
    </source>
</evidence>
<evidence type="ECO:0000256" key="4">
    <source>
        <dbReference type="ARBA" id="ARBA00022553"/>
    </source>
</evidence>
<dbReference type="InterPro" id="IPR002178">
    <property type="entry name" value="PTS_EIIA_type-2_dom"/>
</dbReference>
<keyword evidence="14" id="KW-1185">Reference proteome</keyword>
<dbReference type="Proteomes" id="UP001425155">
    <property type="component" value="Unassembled WGS sequence"/>
</dbReference>
<keyword evidence="3" id="KW-0813">Transport</keyword>
<dbReference type="PROSITE" id="PS00372">
    <property type="entry name" value="PTS_EIIA_TYPE_2_HIS"/>
    <property type="match status" value="1"/>
</dbReference>
<evidence type="ECO:0000256" key="7">
    <source>
        <dbReference type="ARBA" id="ARBA00022683"/>
    </source>
</evidence>
<dbReference type="InterPro" id="IPR050893">
    <property type="entry name" value="Sugar_PTS"/>
</dbReference>
<organism evidence="13 14">
    <name type="scientific">Leifsonia stereocauli</name>
    <dbReference type="NCBI Taxonomy" id="3134136"/>
    <lineage>
        <taxon>Bacteria</taxon>
        <taxon>Bacillati</taxon>
        <taxon>Actinomycetota</taxon>
        <taxon>Actinomycetes</taxon>
        <taxon>Micrococcales</taxon>
        <taxon>Microbacteriaceae</taxon>
        <taxon>Leifsonia</taxon>
    </lineage>
</organism>
<dbReference type="PANTHER" id="PTHR30181:SF2">
    <property type="entry name" value="PTS SYSTEM MANNITOL-SPECIFIC EIICBA COMPONENT"/>
    <property type="match status" value="1"/>
</dbReference>